<feature type="domain" description="Multidrug resistance protein MdtA-like alpha-helical hairpin" evidence="3">
    <location>
        <begin position="128"/>
        <end position="193"/>
    </location>
</feature>
<evidence type="ECO:0000259" key="4">
    <source>
        <dbReference type="Pfam" id="PF25917"/>
    </source>
</evidence>
<dbReference type="SUPFAM" id="SSF111369">
    <property type="entry name" value="HlyD-like secretion proteins"/>
    <property type="match status" value="1"/>
</dbReference>
<dbReference type="AlphaFoldDB" id="A0A3A6U3I9"/>
<dbReference type="Gene3D" id="2.40.420.20">
    <property type="match status" value="1"/>
</dbReference>
<evidence type="ECO:0000256" key="2">
    <source>
        <dbReference type="SAM" id="Phobius"/>
    </source>
</evidence>
<comment type="similarity">
    <text evidence="1">Belongs to the membrane fusion protein (MFP) (TC 8.A.1) family.</text>
</comment>
<dbReference type="InterPro" id="IPR058624">
    <property type="entry name" value="MdtA-like_HH"/>
</dbReference>
<evidence type="ECO:0000313" key="6">
    <source>
        <dbReference type="Proteomes" id="UP000273022"/>
    </source>
</evidence>
<proteinExistence type="inferred from homology"/>
<evidence type="ECO:0000256" key="1">
    <source>
        <dbReference type="ARBA" id="ARBA00009477"/>
    </source>
</evidence>
<dbReference type="Proteomes" id="UP000273022">
    <property type="component" value="Unassembled WGS sequence"/>
</dbReference>
<dbReference type="EMBL" id="QYYH01000104">
    <property type="protein sequence ID" value="RJY10453.1"/>
    <property type="molecule type" value="Genomic_DNA"/>
</dbReference>
<comment type="caution">
    <text evidence="5">The sequence shown here is derived from an EMBL/GenBank/DDBJ whole genome shotgun (WGS) entry which is preliminary data.</text>
</comment>
<dbReference type="Gene3D" id="2.40.50.100">
    <property type="match status" value="1"/>
</dbReference>
<feature type="transmembrane region" description="Helical" evidence="2">
    <location>
        <begin position="18"/>
        <end position="42"/>
    </location>
</feature>
<evidence type="ECO:0000313" key="5">
    <source>
        <dbReference type="EMBL" id="RJY10453.1"/>
    </source>
</evidence>
<gene>
    <name evidence="5" type="ORF">D5R81_14675</name>
</gene>
<organism evidence="5 6">
    <name type="scientific">Parashewanella spongiae</name>
    <dbReference type="NCBI Taxonomy" id="342950"/>
    <lineage>
        <taxon>Bacteria</taxon>
        <taxon>Pseudomonadati</taxon>
        <taxon>Pseudomonadota</taxon>
        <taxon>Gammaproteobacteria</taxon>
        <taxon>Alteromonadales</taxon>
        <taxon>Shewanellaceae</taxon>
        <taxon>Parashewanella</taxon>
    </lineage>
</organism>
<feature type="domain" description="Multidrug resistance protein MdtA-like barrel-sandwich hybrid" evidence="4">
    <location>
        <begin position="95"/>
        <end position="224"/>
    </location>
</feature>
<reference evidence="5 6" key="1">
    <citation type="submission" date="2018-09" db="EMBL/GenBank/DDBJ databases">
        <title>Phylogeny of the Shewanellaceae, and recommendation for two new genera, Pseudoshewanella and Parashewanella.</title>
        <authorList>
            <person name="Wang G."/>
        </authorList>
    </citation>
    <scope>NUCLEOTIDE SEQUENCE [LARGE SCALE GENOMIC DNA]</scope>
    <source>
        <strain evidence="5 6">KCTC 22492</strain>
    </source>
</reference>
<dbReference type="PANTHER" id="PTHR30469:SF11">
    <property type="entry name" value="BLL4320 PROTEIN"/>
    <property type="match status" value="1"/>
</dbReference>
<keyword evidence="6" id="KW-1185">Reference proteome</keyword>
<dbReference type="Gene3D" id="2.40.30.170">
    <property type="match status" value="1"/>
</dbReference>
<dbReference type="GO" id="GO:0015562">
    <property type="term" value="F:efflux transmembrane transporter activity"/>
    <property type="evidence" value="ECO:0007669"/>
    <property type="project" value="TreeGrafter"/>
</dbReference>
<dbReference type="Gene3D" id="1.10.287.470">
    <property type="entry name" value="Helix hairpin bin"/>
    <property type="match status" value="1"/>
</dbReference>
<dbReference type="GO" id="GO:1990281">
    <property type="term" value="C:efflux pump complex"/>
    <property type="evidence" value="ECO:0007669"/>
    <property type="project" value="TreeGrafter"/>
</dbReference>
<dbReference type="PANTHER" id="PTHR30469">
    <property type="entry name" value="MULTIDRUG RESISTANCE PROTEIN MDTA"/>
    <property type="match status" value="1"/>
</dbReference>
<accession>A0A3A6U3I9</accession>
<protein>
    <submittedName>
        <fullName evidence="5">Efflux RND transporter periplasmic adaptor subunit</fullName>
    </submittedName>
</protein>
<dbReference type="Pfam" id="PF25917">
    <property type="entry name" value="BSH_RND"/>
    <property type="match status" value="1"/>
</dbReference>
<dbReference type="Pfam" id="PF25876">
    <property type="entry name" value="HH_MFP_RND"/>
    <property type="match status" value="1"/>
</dbReference>
<sequence>MDNYHPQRTKEMKGVTTLFLRMIQTVIVTRLKIFLAVFLIIMTSSCSDSSTPVEQSSTTFVESQFVHQQPNYQTTHHYVGQVTSEQHAALSFELAGKLTKIDVNSGDMVQKDQQLATLDTELLEVERQQLLATLKQNNADLLLAQQILNRNNQMIEDNFVSAQGLDEAQSRVNQLQAAHERIKAQLIGIKIRLNKSILIAPFTGQITQKHQSIGNVANAGTPVLTLVNLEKMEVMLHVPSQSAQDFKIGNAINVDINDTVFPTQIIGVNRAVNESTHTRQIRLRLPSNNDLSHGDIAYISQKNTINQSGYWVPVSALTDGVRGLWNVYALFPTKNDTYKVERRDIEILYITGEQAFITGALSDGEQIVSSGIHKLVSNQRVRTAHKAVQHD</sequence>
<dbReference type="InterPro" id="IPR058625">
    <property type="entry name" value="MdtA-like_BSH"/>
</dbReference>
<keyword evidence="2" id="KW-0812">Transmembrane</keyword>
<keyword evidence="2" id="KW-1133">Transmembrane helix</keyword>
<evidence type="ECO:0000259" key="3">
    <source>
        <dbReference type="Pfam" id="PF25876"/>
    </source>
</evidence>
<dbReference type="OrthoDB" id="266524at2"/>
<dbReference type="NCBIfam" id="TIGR01730">
    <property type="entry name" value="RND_mfp"/>
    <property type="match status" value="1"/>
</dbReference>
<keyword evidence="2" id="KW-0472">Membrane</keyword>
<name>A0A3A6U3I9_9GAMM</name>
<dbReference type="InterPro" id="IPR006143">
    <property type="entry name" value="RND_pump_MFP"/>
</dbReference>